<comment type="caution">
    <text evidence="1">The sequence shown here is derived from an EMBL/GenBank/DDBJ whole genome shotgun (WGS) entry which is preliminary data.</text>
</comment>
<proteinExistence type="predicted"/>
<accession>A0ABQ7WS05</accession>
<protein>
    <submittedName>
        <fullName evidence="1">Uncharacterized protein</fullName>
    </submittedName>
</protein>
<dbReference type="EMBL" id="JAIVGD010000001">
    <property type="protein sequence ID" value="KAH0783061.1"/>
    <property type="molecule type" value="Genomic_DNA"/>
</dbReference>
<keyword evidence="2" id="KW-1185">Reference proteome</keyword>
<organism evidence="1 2">
    <name type="scientific">Solanum tuberosum</name>
    <name type="common">Potato</name>
    <dbReference type="NCBI Taxonomy" id="4113"/>
    <lineage>
        <taxon>Eukaryota</taxon>
        <taxon>Viridiplantae</taxon>
        <taxon>Streptophyta</taxon>
        <taxon>Embryophyta</taxon>
        <taxon>Tracheophyta</taxon>
        <taxon>Spermatophyta</taxon>
        <taxon>Magnoliopsida</taxon>
        <taxon>eudicotyledons</taxon>
        <taxon>Gunneridae</taxon>
        <taxon>Pentapetalae</taxon>
        <taxon>asterids</taxon>
        <taxon>lamiids</taxon>
        <taxon>Solanales</taxon>
        <taxon>Solanaceae</taxon>
        <taxon>Solanoideae</taxon>
        <taxon>Solaneae</taxon>
        <taxon>Solanum</taxon>
    </lineage>
</organism>
<sequence length="92" mass="9916">MPCTAKGHGWLRPAIGVVELSQCIIQLLCNLLPLILGGKWAAGLNLGRSSRQDGAVRKGGEQELTYLIMSSSQGTGAIHKNSMVLKLHYMKV</sequence>
<gene>
    <name evidence="1" type="ORF">KY290_002659</name>
</gene>
<reference evidence="1 2" key="1">
    <citation type="journal article" date="2021" name="bioRxiv">
        <title>Chromosome-scale and haplotype-resolved genome assembly of a tetraploid potato cultivar.</title>
        <authorList>
            <person name="Sun H."/>
            <person name="Jiao W.-B."/>
            <person name="Krause K."/>
            <person name="Campoy J.A."/>
            <person name="Goel M."/>
            <person name="Folz-Donahue K."/>
            <person name="Kukat C."/>
            <person name="Huettel B."/>
            <person name="Schneeberger K."/>
        </authorList>
    </citation>
    <scope>NUCLEOTIDE SEQUENCE [LARGE SCALE GENOMIC DNA]</scope>
    <source>
        <strain evidence="1">SolTubOtavaFocal</strain>
        <tissue evidence="1">Leaves</tissue>
    </source>
</reference>
<evidence type="ECO:0000313" key="1">
    <source>
        <dbReference type="EMBL" id="KAH0783061.1"/>
    </source>
</evidence>
<evidence type="ECO:0000313" key="2">
    <source>
        <dbReference type="Proteomes" id="UP000826656"/>
    </source>
</evidence>
<dbReference type="Proteomes" id="UP000826656">
    <property type="component" value="Unassembled WGS sequence"/>
</dbReference>
<name>A0ABQ7WS05_SOLTU</name>